<evidence type="ECO:0000313" key="2">
    <source>
        <dbReference type="Proteomes" id="UP001433268"/>
    </source>
</evidence>
<name>A0ABR1X867_9PEZI</name>
<dbReference type="GeneID" id="92039407"/>
<gene>
    <name evidence="1" type="ORF">PG997_002032</name>
</gene>
<dbReference type="RefSeq" id="XP_066673643.1">
    <property type="nucleotide sequence ID" value="XM_066806347.1"/>
</dbReference>
<sequence length="93" mass="9973">MGPTDKAVWDQEILVPESTISYVDQAIKKGNTENTWPAGGTGIWLLGTEDTLWPNALIATHTGGSVCVNPTEAHITTAPTMNQCAYVWTKGTV</sequence>
<proteinExistence type="predicted"/>
<protein>
    <submittedName>
        <fullName evidence="1">Uncharacterized protein</fullName>
    </submittedName>
</protein>
<organism evidence="1 2">
    <name type="scientific">Apiospora hydei</name>
    <dbReference type="NCBI Taxonomy" id="1337664"/>
    <lineage>
        <taxon>Eukaryota</taxon>
        <taxon>Fungi</taxon>
        <taxon>Dikarya</taxon>
        <taxon>Ascomycota</taxon>
        <taxon>Pezizomycotina</taxon>
        <taxon>Sordariomycetes</taxon>
        <taxon>Xylariomycetidae</taxon>
        <taxon>Amphisphaeriales</taxon>
        <taxon>Apiosporaceae</taxon>
        <taxon>Apiospora</taxon>
    </lineage>
</organism>
<keyword evidence="2" id="KW-1185">Reference proteome</keyword>
<dbReference type="Proteomes" id="UP001433268">
    <property type="component" value="Unassembled WGS sequence"/>
</dbReference>
<accession>A0ABR1X867</accession>
<reference evidence="1 2" key="1">
    <citation type="submission" date="2023-01" db="EMBL/GenBank/DDBJ databases">
        <title>Analysis of 21 Apiospora genomes using comparative genomics revels a genus with tremendous synthesis potential of carbohydrate active enzymes and secondary metabolites.</title>
        <authorList>
            <person name="Sorensen T."/>
        </authorList>
    </citation>
    <scope>NUCLEOTIDE SEQUENCE [LARGE SCALE GENOMIC DNA]</scope>
    <source>
        <strain evidence="1 2">CBS 114990</strain>
    </source>
</reference>
<dbReference type="EMBL" id="JAQQWN010000003">
    <property type="protein sequence ID" value="KAK8091671.1"/>
    <property type="molecule type" value="Genomic_DNA"/>
</dbReference>
<evidence type="ECO:0000313" key="1">
    <source>
        <dbReference type="EMBL" id="KAK8091671.1"/>
    </source>
</evidence>
<comment type="caution">
    <text evidence="1">The sequence shown here is derived from an EMBL/GenBank/DDBJ whole genome shotgun (WGS) entry which is preliminary data.</text>
</comment>